<name>A0A377JX10_9HELI</name>
<evidence type="ECO:0000313" key="1">
    <source>
        <dbReference type="EMBL" id="STP11021.1"/>
    </source>
</evidence>
<dbReference type="EMBL" id="UGHX01000001">
    <property type="protein sequence ID" value="STP11021.1"/>
    <property type="molecule type" value="Genomic_DNA"/>
</dbReference>
<reference evidence="2 4" key="1">
    <citation type="submission" date="2018-06" db="EMBL/GenBank/DDBJ databases">
        <authorList>
            <consortium name="Pathogen Informatics"/>
            <person name="Doyle S."/>
        </authorList>
    </citation>
    <scope>NUCLEOTIDE SEQUENCE [LARGE SCALE GENOMIC DNA]</scope>
    <source>
        <strain evidence="2 4">NCTC12219</strain>
    </source>
</reference>
<protein>
    <submittedName>
        <fullName evidence="2">VASP tetramerisation domain protein</fullName>
    </submittedName>
</protein>
<sequence>MLLYNKLQEFQQSLERLENDNTKTYEYAQTQLKTELSEAISEAENRISSELLNDLNTQEKQMQERVKEYALSLFTQKSDEIVEKLTQTIPTDSIQEQVAQSLISNAEPNLNKAFKEFLDLNAQDLSQSHRQECQQIITQKVREAVNANANSITQEVIKELDFSFLSSQPQVFYEVIINSMGELLTKKCENEYLQEYFKTMGKSIYDDIADLEQLQEAEFLSQLHLVSMSGQNEYKSLCEVIHCLQEQEMKEKEMQHKAIMLQKAQELEMQKLENAIALEAKRKELIESGAIPSEEIATKSYKVV</sequence>
<evidence type="ECO:0000313" key="2">
    <source>
        <dbReference type="EMBL" id="STP14298.1"/>
    </source>
</evidence>
<dbReference type="AlphaFoldDB" id="A0A377JX10"/>
<dbReference type="EMBL" id="UGHX01000002">
    <property type="protein sequence ID" value="STP14298.1"/>
    <property type="molecule type" value="Genomic_DNA"/>
</dbReference>
<evidence type="ECO:0000313" key="3">
    <source>
        <dbReference type="EMBL" id="STP14325.1"/>
    </source>
</evidence>
<accession>A0A377JX10</accession>
<evidence type="ECO:0000313" key="4">
    <source>
        <dbReference type="Proteomes" id="UP000255103"/>
    </source>
</evidence>
<organism evidence="2 4">
    <name type="scientific">Helicobacter cinaedi</name>
    <dbReference type="NCBI Taxonomy" id="213"/>
    <lineage>
        <taxon>Bacteria</taxon>
        <taxon>Pseudomonadati</taxon>
        <taxon>Campylobacterota</taxon>
        <taxon>Epsilonproteobacteria</taxon>
        <taxon>Campylobacterales</taxon>
        <taxon>Helicobacteraceae</taxon>
        <taxon>Helicobacter</taxon>
    </lineage>
</organism>
<proteinExistence type="predicted"/>
<dbReference type="Proteomes" id="UP000255103">
    <property type="component" value="Unassembled WGS sequence"/>
</dbReference>
<gene>
    <name evidence="1" type="ORF">NCTC12219_00904</name>
    <name evidence="2" type="ORF">NCTC12219_01845</name>
    <name evidence="3" type="ORF">NCTC12219_01872</name>
</gene>
<dbReference type="EMBL" id="UGHX01000003">
    <property type="protein sequence ID" value="STP14325.1"/>
    <property type="molecule type" value="Genomic_DNA"/>
</dbReference>
<dbReference type="RefSeq" id="WP_115721730.1">
    <property type="nucleotide sequence ID" value="NZ_UGHX01000001.1"/>
</dbReference>